<proteinExistence type="predicted"/>
<dbReference type="Proteomes" id="UP001157502">
    <property type="component" value="Chromosome 17"/>
</dbReference>
<gene>
    <name evidence="1" type="ORF">DPEC_G00213760</name>
</gene>
<name>A0ACC2G6Q8_DALPE</name>
<comment type="caution">
    <text evidence="1">The sequence shown here is derived from an EMBL/GenBank/DDBJ whole genome shotgun (WGS) entry which is preliminary data.</text>
</comment>
<evidence type="ECO:0000313" key="2">
    <source>
        <dbReference type="Proteomes" id="UP001157502"/>
    </source>
</evidence>
<keyword evidence="2" id="KW-1185">Reference proteome</keyword>
<accession>A0ACC2G6Q8</accession>
<organism evidence="1 2">
    <name type="scientific">Dallia pectoralis</name>
    <name type="common">Alaska blackfish</name>
    <dbReference type="NCBI Taxonomy" id="75939"/>
    <lineage>
        <taxon>Eukaryota</taxon>
        <taxon>Metazoa</taxon>
        <taxon>Chordata</taxon>
        <taxon>Craniata</taxon>
        <taxon>Vertebrata</taxon>
        <taxon>Euteleostomi</taxon>
        <taxon>Actinopterygii</taxon>
        <taxon>Neopterygii</taxon>
        <taxon>Teleostei</taxon>
        <taxon>Protacanthopterygii</taxon>
        <taxon>Esociformes</taxon>
        <taxon>Umbridae</taxon>
        <taxon>Dallia</taxon>
    </lineage>
</organism>
<reference evidence="1" key="1">
    <citation type="submission" date="2021-05" db="EMBL/GenBank/DDBJ databases">
        <authorList>
            <person name="Pan Q."/>
            <person name="Jouanno E."/>
            <person name="Zahm M."/>
            <person name="Klopp C."/>
            <person name="Cabau C."/>
            <person name="Louis A."/>
            <person name="Berthelot C."/>
            <person name="Parey E."/>
            <person name="Roest Crollius H."/>
            <person name="Montfort J."/>
            <person name="Robinson-Rechavi M."/>
            <person name="Bouchez O."/>
            <person name="Lampietro C."/>
            <person name="Lopez Roques C."/>
            <person name="Donnadieu C."/>
            <person name="Postlethwait J."/>
            <person name="Bobe J."/>
            <person name="Dillon D."/>
            <person name="Chandos A."/>
            <person name="von Hippel F."/>
            <person name="Guiguen Y."/>
        </authorList>
    </citation>
    <scope>NUCLEOTIDE SEQUENCE</scope>
    <source>
        <strain evidence="1">YG-Jan2019</strain>
    </source>
</reference>
<sequence length="475" mass="53530">MEKDIQTGASMTSVVGSTMGASGTQSRSEDEESTGMKDLKRTATQAFVGGGGVVPKRRSSSRSIKRKKFDDELVESSLAKSSSRVKGPPVIEPIRCSGSEPSSNEKKKMSRSSTTLTPPLTMVITPPPIAKRVKKSKQPLQITKDLGRWKPTDDLLLINAVLQTTDLTSVHLGVKFSCRFTLREIQERWYALLYDPVISKLAWQAMRQLHPEAIAAIQSKALFSQAEEALLAKIGSSCQPKLEVFQELLTKHPSVFYPSRTPKSLFVHWQLLKQYYLLEDQSVQPLPKGDQVLNFSDAEQLVEDAKLKEKRDEVMEHELMISDRHQKKEIRQLEQELPRWQVLVDSITGMNSPDFDNQTLAALRGRMVRYLMRSREITLGRATKDKQIDVDLSLEGPAWKISRKQGIIKLKNNGDFFIANEGRRPIYIDGRPVLSGSKWKLNNNSVVEIAGLRFVFLINQELISLIKAEAAKMNQ</sequence>
<dbReference type="EMBL" id="CM055744">
    <property type="protein sequence ID" value="KAJ7999277.1"/>
    <property type="molecule type" value="Genomic_DNA"/>
</dbReference>
<protein>
    <submittedName>
        <fullName evidence="1">Uncharacterized protein</fullName>
    </submittedName>
</protein>
<evidence type="ECO:0000313" key="1">
    <source>
        <dbReference type="EMBL" id="KAJ7999277.1"/>
    </source>
</evidence>